<keyword evidence="1" id="KW-0732">Signal</keyword>
<accession>A0A653K6S6</accession>
<dbReference type="Gene3D" id="3.90.730.10">
    <property type="entry name" value="Ribonuclease T2-like"/>
    <property type="match status" value="1"/>
</dbReference>
<evidence type="ECO:0000313" key="3">
    <source>
        <dbReference type="Proteomes" id="UP000430404"/>
    </source>
</evidence>
<name>A0A653K6S6_9GAMM</name>
<evidence type="ECO:0000313" key="2">
    <source>
        <dbReference type="EMBL" id="VXA56169.1"/>
    </source>
</evidence>
<dbReference type="SUPFAM" id="SSF55895">
    <property type="entry name" value="Ribonuclease Rh-like"/>
    <property type="match status" value="1"/>
</dbReference>
<sequence length="228" mass="25454">MKFLHLMKPIELLKGQLMRSLQAVACYLVLSFATPLHAASNPDVAGYVMHVQMTPAACSFDSSRQKQRKCLEGYSLTIASLLPEVPLNRDCSTKTSAKLSPLQAKVVARVMPDENARVQLWQDVGGCMPMNASQYFRTIINFAERLKIPADLTSPNTIEVQKESLRQQFTKLNPSLPPNGIRFTCQSSRFDSVLTEIRVCYQKNGQYKQCASHIVTGCPSEFTIKGSY</sequence>
<feature type="chain" id="PRO_5024937546" evidence="1">
    <location>
        <begin position="39"/>
        <end position="228"/>
    </location>
</feature>
<dbReference type="InterPro" id="IPR036430">
    <property type="entry name" value="RNase_T2-like_sf"/>
</dbReference>
<evidence type="ECO:0000256" key="1">
    <source>
        <dbReference type="SAM" id="SignalP"/>
    </source>
</evidence>
<reference evidence="2 3" key="1">
    <citation type="submission" date="2019-10" db="EMBL/GenBank/DDBJ databases">
        <authorList>
            <person name="Karimi E."/>
        </authorList>
    </citation>
    <scope>NUCLEOTIDE SEQUENCE [LARGE SCALE GENOMIC DNA]</scope>
    <source>
        <strain evidence="2">Acinetobacter sp. 8BE</strain>
    </source>
</reference>
<dbReference type="Proteomes" id="UP000430404">
    <property type="component" value="Unassembled WGS sequence"/>
</dbReference>
<dbReference type="AlphaFoldDB" id="A0A653K6S6"/>
<organism evidence="2 3">
    <name type="scientific">Acinetobacter proteolyticus</name>
    <dbReference type="NCBI Taxonomy" id="1776741"/>
    <lineage>
        <taxon>Bacteria</taxon>
        <taxon>Pseudomonadati</taxon>
        <taxon>Pseudomonadota</taxon>
        <taxon>Gammaproteobacteria</taxon>
        <taxon>Moraxellales</taxon>
        <taxon>Moraxellaceae</taxon>
        <taxon>Acinetobacter</taxon>
    </lineage>
</organism>
<dbReference type="EMBL" id="CABWKZ010000021">
    <property type="protein sequence ID" value="VXA56169.1"/>
    <property type="molecule type" value="Genomic_DNA"/>
</dbReference>
<feature type="signal peptide" evidence="1">
    <location>
        <begin position="1"/>
        <end position="38"/>
    </location>
</feature>
<protein>
    <submittedName>
        <fullName evidence="2">Uncharacterized protein</fullName>
    </submittedName>
</protein>
<dbReference type="GO" id="GO:0003723">
    <property type="term" value="F:RNA binding"/>
    <property type="evidence" value="ECO:0007669"/>
    <property type="project" value="InterPro"/>
</dbReference>
<gene>
    <name evidence="2" type="ORF">ACI8B_280093</name>
</gene>
<dbReference type="GO" id="GO:0033897">
    <property type="term" value="F:ribonuclease T2 activity"/>
    <property type="evidence" value="ECO:0007669"/>
    <property type="project" value="InterPro"/>
</dbReference>
<proteinExistence type="predicted"/>